<feature type="transmembrane region" description="Helical" evidence="8">
    <location>
        <begin position="343"/>
        <end position="361"/>
    </location>
</feature>
<dbReference type="InterPro" id="IPR050360">
    <property type="entry name" value="MFS_Sugar_Transporters"/>
</dbReference>
<feature type="transmembrane region" description="Helical" evidence="8">
    <location>
        <begin position="119"/>
        <end position="138"/>
    </location>
</feature>
<dbReference type="Pfam" id="PF00083">
    <property type="entry name" value="Sugar_tr"/>
    <property type="match status" value="1"/>
</dbReference>
<comment type="similarity">
    <text evidence="2 7">Belongs to the major facilitator superfamily. Sugar transporter (TC 2.A.1.1) family.</text>
</comment>
<keyword evidence="3 7" id="KW-0813">Transport</keyword>
<dbReference type="PANTHER" id="PTHR48022">
    <property type="entry name" value="PLASTIDIC GLUCOSE TRANSPORTER 4"/>
    <property type="match status" value="1"/>
</dbReference>
<evidence type="ECO:0000259" key="9">
    <source>
        <dbReference type="PROSITE" id="PS50850"/>
    </source>
</evidence>
<accession>A0AAN8N7F0</accession>
<dbReference type="GO" id="GO:0005351">
    <property type="term" value="F:carbohydrate:proton symporter activity"/>
    <property type="evidence" value="ECO:0007669"/>
    <property type="project" value="TreeGrafter"/>
</dbReference>
<evidence type="ECO:0000256" key="7">
    <source>
        <dbReference type="RuleBase" id="RU003346"/>
    </source>
</evidence>
<dbReference type="InterPro" id="IPR005828">
    <property type="entry name" value="MFS_sugar_transport-like"/>
</dbReference>
<feature type="transmembrane region" description="Helical" evidence="8">
    <location>
        <begin position="144"/>
        <end position="167"/>
    </location>
</feature>
<evidence type="ECO:0000313" key="10">
    <source>
        <dbReference type="EMBL" id="KAK6510664.1"/>
    </source>
</evidence>
<dbReference type="GO" id="GO:0016020">
    <property type="term" value="C:membrane"/>
    <property type="evidence" value="ECO:0007669"/>
    <property type="project" value="UniProtKB-SubCell"/>
</dbReference>
<evidence type="ECO:0000256" key="1">
    <source>
        <dbReference type="ARBA" id="ARBA00004141"/>
    </source>
</evidence>
<evidence type="ECO:0000313" key="11">
    <source>
        <dbReference type="Proteomes" id="UP001307849"/>
    </source>
</evidence>
<dbReference type="InterPro" id="IPR036259">
    <property type="entry name" value="MFS_trans_sf"/>
</dbReference>
<feature type="transmembrane region" description="Helical" evidence="8">
    <location>
        <begin position="48"/>
        <end position="72"/>
    </location>
</feature>
<keyword evidence="5 8" id="KW-1133">Transmembrane helix</keyword>
<reference evidence="10 11" key="1">
    <citation type="submission" date="2019-10" db="EMBL/GenBank/DDBJ databases">
        <authorList>
            <person name="Palmer J.M."/>
        </authorList>
    </citation>
    <scope>NUCLEOTIDE SEQUENCE [LARGE SCALE GENOMIC DNA]</scope>
    <source>
        <strain evidence="10 11">TWF506</strain>
    </source>
</reference>
<dbReference type="Gene3D" id="1.20.1250.20">
    <property type="entry name" value="MFS general substrate transporter like domains"/>
    <property type="match status" value="1"/>
</dbReference>
<feature type="transmembrane region" description="Helical" evidence="8">
    <location>
        <begin position="373"/>
        <end position="395"/>
    </location>
</feature>
<proteinExistence type="inferred from homology"/>
<gene>
    <name evidence="10" type="ORF">TWF506_009766</name>
</gene>
<comment type="subcellular location">
    <subcellularLocation>
        <location evidence="1">Membrane</location>
        <topology evidence="1">Multi-pass membrane protein</topology>
    </subcellularLocation>
</comment>
<sequence length="526" mass="58364">MAMPSIEEDEMEDKVPLMSGHPTPVRSDIKEAAFENHPDPWGKGYKELYCICLLLYLNSTMAGFDGSLLGNINALPEFHKFFGLDKPGMETGLMFSSVQMGGMVGALFLWLADWKGRIFCIKTGSIGVILSVFLQANATDVHSFIIGRFALGFFSTIACKGSTMFLIEVAPPKYRGTIAGMYNTLYYFGSLLATTSVVISQRDHPDTNLAWQLPIWYQMICPILVTIGIMFVPESPRWLMANNRIEEAREIIIRFHANGDPTHPIVDLEVSEMVEDLKTSGGLMTAASYFDISTLFKTKGRRYRVFVLVCMSWFGQFSGNNIMSYYLPQMVTDVGITSTHTKLILNGIYAIVGWIAAASGARLHDVFGRRKMLFGCTCGLVVCLTVITAAAGAYAHTESKIMSGTLVVWIYIFGIVFALGYTSMQPIYPAEVMTNDMRAKGMALSSFTSGTAGFVNTAIAPIAMATYGYWFYGFFVVWDVLEATIIYKYFVETKGRTLEELDEVFESPNPALASITRRKTRARDAA</sequence>
<evidence type="ECO:0000256" key="4">
    <source>
        <dbReference type="ARBA" id="ARBA00022692"/>
    </source>
</evidence>
<feature type="transmembrane region" description="Helical" evidence="8">
    <location>
        <begin position="469"/>
        <end position="490"/>
    </location>
</feature>
<evidence type="ECO:0000256" key="3">
    <source>
        <dbReference type="ARBA" id="ARBA00022448"/>
    </source>
</evidence>
<keyword evidence="11" id="KW-1185">Reference proteome</keyword>
<dbReference type="InterPro" id="IPR020846">
    <property type="entry name" value="MFS_dom"/>
</dbReference>
<feature type="transmembrane region" description="Helical" evidence="8">
    <location>
        <begin position="215"/>
        <end position="232"/>
    </location>
</feature>
<evidence type="ECO:0000256" key="5">
    <source>
        <dbReference type="ARBA" id="ARBA00022989"/>
    </source>
</evidence>
<name>A0AAN8N7F0_9PEZI</name>
<feature type="transmembrane region" description="Helical" evidence="8">
    <location>
        <begin position="401"/>
        <end position="421"/>
    </location>
</feature>
<feature type="domain" description="Major facilitator superfamily (MFS) profile" evidence="9">
    <location>
        <begin position="51"/>
        <end position="496"/>
    </location>
</feature>
<keyword evidence="6 8" id="KW-0472">Membrane</keyword>
<dbReference type="PANTHER" id="PTHR48022:SF70">
    <property type="entry name" value="MONOSACCHARIDE TRANSPORTER, PUTATIVE (AFU_ORTHOLOGUE AFUA_5G14540)-RELATED"/>
    <property type="match status" value="1"/>
</dbReference>
<dbReference type="Proteomes" id="UP001307849">
    <property type="component" value="Unassembled WGS sequence"/>
</dbReference>
<dbReference type="InterPro" id="IPR003663">
    <property type="entry name" value="Sugar/inositol_transpt"/>
</dbReference>
<organism evidence="10 11">
    <name type="scientific">Arthrobotrys conoides</name>
    <dbReference type="NCBI Taxonomy" id="74498"/>
    <lineage>
        <taxon>Eukaryota</taxon>
        <taxon>Fungi</taxon>
        <taxon>Dikarya</taxon>
        <taxon>Ascomycota</taxon>
        <taxon>Pezizomycotina</taxon>
        <taxon>Orbiliomycetes</taxon>
        <taxon>Orbiliales</taxon>
        <taxon>Orbiliaceae</taxon>
        <taxon>Arthrobotrys</taxon>
    </lineage>
</organism>
<feature type="transmembrane region" description="Helical" evidence="8">
    <location>
        <begin position="442"/>
        <end position="463"/>
    </location>
</feature>
<comment type="caution">
    <text evidence="10">The sequence shown here is derived from an EMBL/GenBank/DDBJ whole genome shotgun (WGS) entry which is preliminary data.</text>
</comment>
<evidence type="ECO:0000256" key="2">
    <source>
        <dbReference type="ARBA" id="ARBA00010992"/>
    </source>
</evidence>
<feature type="transmembrane region" description="Helical" evidence="8">
    <location>
        <begin position="305"/>
        <end position="323"/>
    </location>
</feature>
<evidence type="ECO:0000256" key="8">
    <source>
        <dbReference type="SAM" id="Phobius"/>
    </source>
</evidence>
<dbReference type="SUPFAM" id="SSF103473">
    <property type="entry name" value="MFS general substrate transporter"/>
    <property type="match status" value="1"/>
</dbReference>
<dbReference type="NCBIfam" id="TIGR00879">
    <property type="entry name" value="SP"/>
    <property type="match status" value="1"/>
</dbReference>
<keyword evidence="4 8" id="KW-0812">Transmembrane</keyword>
<dbReference type="PROSITE" id="PS50850">
    <property type="entry name" value="MFS"/>
    <property type="match status" value="1"/>
</dbReference>
<protein>
    <recommendedName>
        <fullName evidence="9">Major facilitator superfamily (MFS) profile domain-containing protein</fullName>
    </recommendedName>
</protein>
<feature type="transmembrane region" description="Helical" evidence="8">
    <location>
        <begin position="92"/>
        <end position="112"/>
    </location>
</feature>
<dbReference type="AlphaFoldDB" id="A0AAN8N7F0"/>
<feature type="transmembrane region" description="Helical" evidence="8">
    <location>
        <begin position="179"/>
        <end position="199"/>
    </location>
</feature>
<dbReference type="EMBL" id="JAVHJM010000007">
    <property type="protein sequence ID" value="KAK6510664.1"/>
    <property type="molecule type" value="Genomic_DNA"/>
</dbReference>
<dbReference type="FunFam" id="1.20.1250.20:FF:000134">
    <property type="entry name" value="MFS sugar transporter protein"/>
    <property type="match status" value="1"/>
</dbReference>
<evidence type="ECO:0000256" key="6">
    <source>
        <dbReference type="ARBA" id="ARBA00023136"/>
    </source>
</evidence>